<keyword evidence="2" id="KW-1185">Reference proteome</keyword>
<dbReference type="Proteomes" id="UP001165122">
    <property type="component" value="Unassembled WGS sequence"/>
</dbReference>
<name>A0A9W7AZ94_9STRA</name>
<dbReference type="AlphaFoldDB" id="A0A9W7AZ94"/>
<organism evidence="1 2">
    <name type="scientific">Triparma laevis f. longispina</name>
    <dbReference type="NCBI Taxonomy" id="1714387"/>
    <lineage>
        <taxon>Eukaryota</taxon>
        <taxon>Sar</taxon>
        <taxon>Stramenopiles</taxon>
        <taxon>Ochrophyta</taxon>
        <taxon>Bolidophyceae</taxon>
        <taxon>Parmales</taxon>
        <taxon>Triparmaceae</taxon>
        <taxon>Triparma</taxon>
    </lineage>
</organism>
<dbReference type="EMBL" id="BRXW01000870">
    <property type="protein sequence ID" value="GMH78202.1"/>
    <property type="molecule type" value="Genomic_DNA"/>
</dbReference>
<evidence type="ECO:0000313" key="1">
    <source>
        <dbReference type="EMBL" id="GMH78202.1"/>
    </source>
</evidence>
<accession>A0A9W7AZ94</accession>
<reference evidence="2" key="1">
    <citation type="journal article" date="2023" name="Commun. Biol.">
        <title>Genome analysis of Parmales, the sister group of diatoms, reveals the evolutionary specialization of diatoms from phago-mixotrophs to photoautotrophs.</title>
        <authorList>
            <person name="Ban H."/>
            <person name="Sato S."/>
            <person name="Yoshikawa S."/>
            <person name="Yamada K."/>
            <person name="Nakamura Y."/>
            <person name="Ichinomiya M."/>
            <person name="Sato N."/>
            <person name="Blanc-Mathieu R."/>
            <person name="Endo H."/>
            <person name="Kuwata A."/>
            <person name="Ogata H."/>
        </authorList>
    </citation>
    <scope>NUCLEOTIDE SEQUENCE [LARGE SCALE GENOMIC DNA]</scope>
    <source>
        <strain evidence="2">NIES 3700</strain>
    </source>
</reference>
<evidence type="ECO:0000313" key="2">
    <source>
        <dbReference type="Proteomes" id="UP001165122"/>
    </source>
</evidence>
<gene>
    <name evidence="1" type="ORF">TrLO_g2569</name>
</gene>
<sequence length="229" mass="25957">MFAQQKNEAMTIEEIAEQRVRDALEGFKDRFAEVVSTKKARSDSSVGSIDMEVEEDWDDWSNDFTFSKVGTEATKAFFTGKEFGEYVKKLREEVDETKSCILALVEKNLWEAVRILPEGFKGEGLSRLRGVDGDLLSDELKTEVKNFLETSKGELPYATDVASHDSVLNNAGLSEIFKKHNIEKVEDKVYLINLSKPEIYLGVDDGTFRRKLLNYCEALQTIVGNEKFS</sequence>
<protein>
    <submittedName>
        <fullName evidence="1">Uncharacterized protein</fullName>
    </submittedName>
</protein>
<proteinExistence type="predicted"/>
<comment type="caution">
    <text evidence="1">The sequence shown here is derived from an EMBL/GenBank/DDBJ whole genome shotgun (WGS) entry which is preliminary data.</text>
</comment>